<dbReference type="Proteomes" id="UP000270094">
    <property type="component" value="Unassembled WGS sequence"/>
</dbReference>
<evidence type="ECO:0000313" key="2">
    <source>
        <dbReference type="Proteomes" id="UP000270094"/>
    </source>
</evidence>
<organism evidence="1 2">
    <name type="scientific">Strongylus vulgaris</name>
    <name type="common">Blood worm</name>
    <dbReference type="NCBI Taxonomy" id="40348"/>
    <lineage>
        <taxon>Eukaryota</taxon>
        <taxon>Metazoa</taxon>
        <taxon>Ecdysozoa</taxon>
        <taxon>Nematoda</taxon>
        <taxon>Chromadorea</taxon>
        <taxon>Rhabditida</taxon>
        <taxon>Rhabditina</taxon>
        <taxon>Rhabditomorpha</taxon>
        <taxon>Strongyloidea</taxon>
        <taxon>Strongylidae</taxon>
        <taxon>Strongylus</taxon>
    </lineage>
</organism>
<proteinExistence type="predicted"/>
<reference evidence="1 2" key="1">
    <citation type="submission" date="2018-11" db="EMBL/GenBank/DDBJ databases">
        <authorList>
            <consortium name="Pathogen Informatics"/>
        </authorList>
    </citation>
    <scope>NUCLEOTIDE SEQUENCE [LARGE SCALE GENOMIC DNA]</scope>
</reference>
<protein>
    <submittedName>
        <fullName evidence="1">Uncharacterized protein</fullName>
    </submittedName>
</protein>
<gene>
    <name evidence="1" type="ORF">SVUK_LOCUS17714</name>
</gene>
<name>A0A3P7JH04_STRVU</name>
<keyword evidence="2" id="KW-1185">Reference proteome</keyword>
<evidence type="ECO:0000313" key="1">
    <source>
        <dbReference type="EMBL" id="VDM82716.1"/>
    </source>
</evidence>
<dbReference type="OrthoDB" id="5958958at2759"/>
<accession>A0A3P7JH04</accession>
<dbReference type="AlphaFoldDB" id="A0A3P7JH04"/>
<dbReference type="EMBL" id="UYYB01118981">
    <property type="protein sequence ID" value="VDM82716.1"/>
    <property type="molecule type" value="Genomic_DNA"/>
</dbReference>
<sequence length="111" mass="12124">MFFPGSILSAKSAFQSSSCSIPEFVCNLGAWLSRSPILKSYAEILSKNEEKESLLKLDECIRHDALQAFRASIAEPLLQLSCSDQGCLVIAVDGVDEAEFHRSEDGRSIGI</sequence>